<dbReference type="Proteomes" id="UP000322899">
    <property type="component" value="Unassembled WGS sequence"/>
</dbReference>
<evidence type="ECO:0008006" key="7">
    <source>
        <dbReference type="Google" id="ProtNLM"/>
    </source>
</evidence>
<keyword evidence="5" id="KW-1185">Reference proteome</keyword>
<dbReference type="Gene3D" id="3.30.300.20">
    <property type="match status" value="1"/>
</dbReference>
<dbReference type="EMBL" id="VLTL01000213">
    <property type="protein sequence ID" value="KAA0151938.1"/>
    <property type="molecule type" value="Genomic_DNA"/>
</dbReference>
<comment type="caution">
    <text evidence="2">The sequence shown here is derived from an EMBL/GenBank/DDBJ whole genome shotgun (WGS) entry which is preliminary data.</text>
</comment>
<evidence type="ECO:0000313" key="3">
    <source>
        <dbReference type="EMBL" id="KAA0175618.1"/>
    </source>
</evidence>
<dbReference type="Proteomes" id="UP000323011">
    <property type="component" value="Unassembled WGS sequence"/>
</dbReference>
<organism evidence="2 5">
    <name type="scientific">Cafeteria roenbergensis</name>
    <name type="common">Marine flagellate</name>
    <dbReference type="NCBI Taxonomy" id="33653"/>
    <lineage>
        <taxon>Eukaryota</taxon>
        <taxon>Sar</taxon>
        <taxon>Stramenopiles</taxon>
        <taxon>Bigyra</taxon>
        <taxon>Opalozoa</taxon>
        <taxon>Bicosoecida</taxon>
        <taxon>Cafeteriaceae</taxon>
        <taxon>Cafeteria</taxon>
    </lineage>
</organism>
<dbReference type="SUPFAM" id="SSF82784">
    <property type="entry name" value="OsmC-like"/>
    <property type="match status" value="1"/>
</dbReference>
<dbReference type="InterPro" id="IPR003718">
    <property type="entry name" value="OsmC/Ohr_fam"/>
</dbReference>
<dbReference type="InterPro" id="IPR015946">
    <property type="entry name" value="KH_dom-like_a/b"/>
</dbReference>
<accession>A0A5A8CQT3</accession>
<evidence type="ECO:0000313" key="2">
    <source>
        <dbReference type="EMBL" id="KAA0154897.1"/>
    </source>
</evidence>
<dbReference type="PANTHER" id="PTHR35368">
    <property type="entry name" value="HYDROPEROXIDE REDUCTASE"/>
    <property type="match status" value="1"/>
</dbReference>
<dbReference type="EMBL" id="VLTO01000013">
    <property type="protein sequence ID" value="KAA0175618.1"/>
    <property type="molecule type" value="Genomic_DNA"/>
</dbReference>
<dbReference type="InterPro" id="IPR052924">
    <property type="entry name" value="OsmC/Ohr_hydroprdx_reductase"/>
</dbReference>
<dbReference type="Proteomes" id="UP000324907">
    <property type="component" value="Unassembled WGS sequence"/>
</dbReference>
<evidence type="ECO:0000313" key="4">
    <source>
        <dbReference type="Proteomes" id="UP000322899"/>
    </source>
</evidence>
<evidence type="ECO:0000313" key="6">
    <source>
        <dbReference type="Proteomes" id="UP000324907"/>
    </source>
</evidence>
<proteinExistence type="predicted"/>
<dbReference type="PANTHER" id="PTHR35368:SF1">
    <property type="entry name" value="HYDROPEROXIDE REDUCTASE"/>
    <property type="match status" value="1"/>
</dbReference>
<dbReference type="Pfam" id="PF02566">
    <property type="entry name" value="OsmC"/>
    <property type="match status" value="1"/>
</dbReference>
<gene>
    <name evidence="3" type="ORF">FNF27_03031</name>
    <name evidence="1" type="ORF">FNF28_07083</name>
    <name evidence="2" type="ORF">FNF29_02038</name>
</gene>
<reference evidence="4 5" key="1">
    <citation type="submission" date="2019-07" db="EMBL/GenBank/DDBJ databases">
        <title>Genomes of Cafeteria roenbergensis.</title>
        <authorList>
            <person name="Fischer M.G."/>
            <person name="Hackl T."/>
            <person name="Roman M."/>
        </authorList>
    </citation>
    <scope>NUCLEOTIDE SEQUENCE [LARGE SCALE GENOMIC DNA]</scope>
    <source>
        <strain evidence="2 5">BVI</strain>
        <strain evidence="3 4">E4-10P</strain>
        <strain evidence="1 6">RCC970-E3</strain>
    </source>
</reference>
<dbReference type="OrthoDB" id="4139202at2759"/>
<dbReference type="InterPro" id="IPR036102">
    <property type="entry name" value="OsmC/Ohrsf"/>
</dbReference>
<evidence type="ECO:0000313" key="5">
    <source>
        <dbReference type="Proteomes" id="UP000323011"/>
    </source>
</evidence>
<dbReference type="AlphaFoldDB" id="A0A5A8CQT3"/>
<protein>
    <recommendedName>
        <fullName evidence="7">OsmC-like protein</fullName>
    </recommendedName>
</protein>
<evidence type="ECO:0000313" key="1">
    <source>
        <dbReference type="EMBL" id="KAA0151938.1"/>
    </source>
</evidence>
<dbReference type="EMBL" id="VLTN01000009">
    <property type="protein sequence ID" value="KAA0154897.1"/>
    <property type="molecule type" value="Genomic_DNA"/>
</dbReference>
<name>A0A5A8CQT3_CAFRO</name>
<sequence length="275" mass="28722">MAALAQRLRVAAPRRLAAASRSLSSGAGFPVCSAADLAAATSALRERQAPSKEALKEGGRAAGLHTVEALVVIPGPAEDAVHEVFVRSDVHLATVPGTDFVRFGLDPASGGPNPPASSTSPPALTMQSVVACAGVTMRAVATSMGLSYDRLVLSAEADYDERGPKAISRSVPIGFQGMRLHLDVVTVHCLENGVVHSQKDWERLLSASEHFCVVAQTLLGGFTGEAEEGKPGPSREAQPGALTTTMKVWHDEDAAREMLRSKLGPKAVGLPLADF</sequence>